<feature type="compositionally biased region" description="Low complexity" evidence="1">
    <location>
        <begin position="33"/>
        <end position="44"/>
    </location>
</feature>
<proteinExistence type="predicted"/>
<feature type="region of interest" description="Disordered" evidence="1">
    <location>
        <begin position="1"/>
        <end position="61"/>
    </location>
</feature>
<gene>
    <name evidence="2" type="ORF">T4A_1334</name>
</gene>
<organism evidence="2 3">
    <name type="scientific">Trichinella pseudospiralis</name>
    <name type="common">Parasitic roundworm</name>
    <dbReference type="NCBI Taxonomy" id="6337"/>
    <lineage>
        <taxon>Eukaryota</taxon>
        <taxon>Metazoa</taxon>
        <taxon>Ecdysozoa</taxon>
        <taxon>Nematoda</taxon>
        <taxon>Enoplea</taxon>
        <taxon>Dorylaimia</taxon>
        <taxon>Trichinellida</taxon>
        <taxon>Trichinellidae</taxon>
        <taxon>Trichinella</taxon>
    </lineage>
</organism>
<dbReference type="EMBL" id="JYDR01000019">
    <property type="protein sequence ID" value="KRY75307.1"/>
    <property type="molecule type" value="Genomic_DNA"/>
</dbReference>
<reference evidence="2 3" key="1">
    <citation type="submission" date="2015-01" db="EMBL/GenBank/DDBJ databases">
        <title>Evolution of Trichinella species and genotypes.</title>
        <authorList>
            <person name="Korhonen P.K."/>
            <person name="Edoardo P."/>
            <person name="Giuseppe L.R."/>
            <person name="Gasser R.B."/>
        </authorList>
    </citation>
    <scope>NUCLEOTIDE SEQUENCE [LARGE SCALE GENOMIC DNA]</scope>
    <source>
        <strain evidence="2">ISS13</strain>
    </source>
</reference>
<comment type="caution">
    <text evidence="2">The sequence shown here is derived from an EMBL/GenBank/DDBJ whole genome shotgun (WGS) entry which is preliminary data.</text>
</comment>
<evidence type="ECO:0000256" key="1">
    <source>
        <dbReference type="SAM" id="MobiDB-lite"/>
    </source>
</evidence>
<accession>A0A0V1ENE2</accession>
<evidence type="ECO:0000313" key="3">
    <source>
        <dbReference type="Proteomes" id="UP000054632"/>
    </source>
</evidence>
<feature type="compositionally biased region" description="Polar residues" evidence="1">
    <location>
        <begin position="9"/>
        <end position="18"/>
    </location>
</feature>
<sequence>MLTIHANANVLNNNMCDRQQTRRQQCEKEKKINSSSSSSNNNNNKSTIQQREDAKNSAKTTHIKFSHFPFATNWRRSDHSSEFAIF</sequence>
<dbReference type="Proteomes" id="UP000054632">
    <property type="component" value="Unassembled WGS sequence"/>
</dbReference>
<evidence type="ECO:0000313" key="2">
    <source>
        <dbReference type="EMBL" id="KRY75307.1"/>
    </source>
</evidence>
<protein>
    <submittedName>
        <fullName evidence="2">Uncharacterized protein</fullName>
    </submittedName>
</protein>
<name>A0A0V1ENE2_TRIPS</name>
<dbReference type="AlphaFoldDB" id="A0A0V1ENE2"/>